<accession>A0ABT1ZJC4</accession>
<name>A0ABT1ZJC4_9BURK</name>
<dbReference type="SUPFAM" id="SSF52540">
    <property type="entry name" value="P-loop containing nucleoside triphosphate hydrolases"/>
    <property type="match status" value="1"/>
</dbReference>
<comment type="caution">
    <text evidence="2">The sequence shown here is derived from an EMBL/GenBank/DDBJ whole genome shotgun (WGS) entry which is preliminary data.</text>
</comment>
<feature type="domain" description="NadR/Ttd14 AAA" evidence="1">
    <location>
        <begin position="7"/>
        <end position="170"/>
    </location>
</feature>
<dbReference type="InterPro" id="IPR027417">
    <property type="entry name" value="P-loop_NTPase"/>
</dbReference>
<organism evidence="2 3">
    <name type="scientific">Massilia pinisoli</name>
    <dbReference type="NCBI Taxonomy" id="1772194"/>
    <lineage>
        <taxon>Bacteria</taxon>
        <taxon>Pseudomonadati</taxon>
        <taxon>Pseudomonadota</taxon>
        <taxon>Betaproteobacteria</taxon>
        <taxon>Burkholderiales</taxon>
        <taxon>Oxalobacteraceae</taxon>
        <taxon>Telluria group</taxon>
        <taxon>Massilia</taxon>
    </lineage>
</organism>
<gene>
    <name evidence="2" type="ORF">NX784_00115</name>
</gene>
<keyword evidence="3" id="KW-1185">Reference proteome</keyword>
<reference evidence="2 3" key="1">
    <citation type="submission" date="2022-08" db="EMBL/GenBank/DDBJ databases">
        <title>Reclassification of Massilia species as members of the genera Telluria, Duganella, Pseudoduganella, Mokoshia gen. nov. and Zemynaea gen. nov. using orthogonal and non-orthogonal genome-based approaches.</title>
        <authorList>
            <person name="Bowman J.P."/>
        </authorList>
    </citation>
    <scope>NUCLEOTIDE SEQUENCE [LARGE SCALE GENOMIC DNA]</scope>
    <source>
        <strain evidence="2 3">JCM 31316</strain>
    </source>
</reference>
<dbReference type="InterPro" id="IPR038727">
    <property type="entry name" value="NadR/Ttd14_AAA_dom"/>
</dbReference>
<dbReference type="Pfam" id="PF13521">
    <property type="entry name" value="AAA_28"/>
    <property type="match status" value="1"/>
</dbReference>
<protein>
    <submittedName>
        <fullName evidence="2">AAA family ATPase</fullName>
    </submittedName>
</protein>
<evidence type="ECO:0000259" key="1">
    <source>
        <dbReference type="Pfam" id="PF13521"/>
    </source>
</evidence>
<dbReference type="RefSeq" id="WP_258814636.1">
    <property type="nucleotide sequence ID" value="NZ_JANUGW010000001.1"/>
</dbReference>
<dbReference type="Proteomes" id="UP001204151">
    <property type="component" value="Unassembled WGS sequence"/>
</dbReference>
<sequence>MNDDTFYVITGASGAGKSTLLSALAQRGFSVVPEAALSIVREQEASGGGLLPATDLQAFMDAVVARNIRAYDLATSLPGPVFFDRGIPESIGHMELLGLDIDPAYRAESGVRPYADTVFVAEPWPEIYVCDQWRRAPFARAARSFEATVAPYRQAGYTLCVLPQVAVERRVAFVLERVFADRK</sequence>
<proteinExistence type="predicted"/>
<dbReference type="Gene3D" id="3.40.50.300">
    <property type="entry name" value="P-loop containing nucleotide triphosphate hydrolases"/>
    <property type="match status" value="1"/>
</dbReference>
<dbReference type="EMBL" id="JANUGW010000001">
    <property type="protein sequence ID" value="MCS0579985.1"/>
    <property type="molecule type" value="Genomic_DNA"/>
</dbReference>
<evidence type="ECO:0000313" key="2">
    <source>
        <dbReference type="EMBL" id="MCS0579985.1"/>
    </source>
</evidence>
<evidence type="ECO:0000313" key="3">
    <source>
        <dbReference type="Proteomes" id="UP001204151"/>
    </source>
</evidence>